<dbReference type="Proteomes" id="UP000288086">
    <property type="component" value="Unassembled WGS sequence"/>
</dbReference>
<keyword evidence="4" id="KW-1185">Reference proteome</keyword>
<dbReference type="InterPro" id="IPR036651">
    <property type="entry name" value="Gln_synt_N_sf"/>
</dbReference>
<dbReference type="AlphaFoldDB" id="A0A3S3SJJ5"/>
<evidence type="ECO:0000313" key="4">
    <source>
        <dbReference type="Proteomes" id="UP000288086"/>
    </source>
</evidence>
<organism evidence="3 4">
    <name type="scientific">Candidatus Electrothrix communis</name>
    <dbReference type="NCBI Taxonomy" id="1859133"/>
    <lineage>
        <taxon>Bacteria</taxon>
        <taxon>Pseudomonadati</taxon>
        <taxon>Thermodesulfobacteriota</taxon>
        <taxon>Desulfobulbia</taxon>
        <taxon>Desulfobulbales</taxon>
        <taxon>Desulfobulbaceae</taxon>
        <taxon>Candidatus Electrothrix</taxon>
    </lineage>
</organism>
<dbReference type="GO" id="GO:0004356">
    <property type="term" value="F:glutamine synthetase activity"/>
    <property type="evidence" value="ECO:0007669"/>
    <property type="project" value="UniProtKB-EC"/>
</dbReference>
<evidence type="ECO:0000259" key="2">
    <source>
        <dbReference type="PROSITE" id="PS51986"/>
    </source>
</evidence>
<dbReference type="EC" id="6.3.1.2" evidence="3"/>
<dbReference type="PROSITE" id="PS51986">
    <property type="entry name" value="GS_BETA_GRASP"/>
    <property type="match status" value="1"/>
</dbReference>
<sequence>MGCNNNTTREEIMKIIEEQNVHFFRLQFVDILGNMKNIAIPLSQIEKALDGMMMFDGSSIDGFVRIEESDMYLKPDYI</sequence>
<dbReference type="EMBL" id="MTKP01000394">
    <property type="protein sequence ID" value="RWX44171.1"/>
    <property type="molecule type" value="Genomic_DNA"/>
</dbReference>
<dbReference type="SUPFAM" id="SSF54368">
    <property type="entry name" value="Glutamine synthetase, N-terminal domain"/>
    <property type="match status" value="1"/>
</dbReference>
<keyword evidence="3" id="KW-0436">Ligase</keyword>
<dbReference type="InterPro" id="IPR008147">
    <property type="entry name" value="Gln_synt_N"/>
</dbReference>
<name>A0A3S3SJJ5_9BACT</name>
<evidence type="ECO:0000256" key="1">
    <source>
        <dbReference type="PROSITE-ProRule" id="PRU01330"/>
    </source>
</evidence>
<dbReference type="Gene3D" id="3.10.20.70">
    <property type="entry name" value="Glutamine synthetase, N-terminal domain"/>
    <property type="match status" value="1"/>
</dbReference>
<comment type="caution">
    <text evidence="3">The sequence shown here is derived from an EMBL/GenBank/DDBJ whole genome shotgun (WGS) entry which is preliminary data.</text>
</comment>
<reference evidence="3 4" key="1">
    <citation type="submission" date="2017-01" db="EMBL/GenBank/DDBJ databases">
        <title>The cable genome- insights into the physiology and evolution of filamentous bacteria capable of sulfide oxidation via long distance electron transfer.</title>
        <authorList>
            <person name="Schreiber L."/>
            <person name="Bjerg J.T."/>
            <person name="Boggild A."/>
            <person name="Van De Vossenberg J."/>
            <person name="Meysman F."/>
            <person name="Nielsen L.P."/>
            <person name="Schramm A."/>
            <person name="Kjeldsen K.U."/>
        </authorList>
    </citation>
    <scope>NUCLEOTIDE SEQUENCE [LARGE SCALE GENOMIC DNA]</scope>
    <source>
        <strain evidence="3">A1</strain>
    </source>
</reference>
<comment type="similarity">
    <text evidence="1">Belongs to the glutamine synthetase family.</text>
</comment>
<dbReference type="Pfam" id="PF03951">
    <property type="entry name" value="Gln-synt_N"/>
    <property type="match status" value="1"/>
</dbReference>
<proteinExistence type="inferred from homology"/>
<evidence type="ECO:0000313" key="3">
    <source>
        <dbReference type="EMBL" id="RWX44171.1"/>
    </source>
</evidence>
<dbReference type="GO" id="GO:0006542">
    <property type="term" value="P:glutamine biosynthetic process"/>
    <property type="evidence" value="ECO:0007669"/>
    <property type="project" value="InterPro"/>
</dbReference>
<feature type="domain" description="GS beta-grasp" evidence="2">
    <location>
        <begin position="19"/>
        <end position="78"/>
    </location>
</feature>
<gene>
    <name evidence="3" type="ORF">VT98_13941</name>
</gene>
<protein>
    <submittedName>
        <fullName evidence="3">Glutamine synthetase, beta-Grasp domain</fullName>
        <ecNumber evidence="3">6.3.1.2</ecNumber>
    </submittedName>
</protein>
<dbReference type="PROSITE" id="PS00180">
    <property type="entry name" value="GLNA_1"/>
    <property type="match status" value="1"/>
</dbReference>
<accession>A0A3S3SJJ5</accession>
<dbReference type="InterPro" id="IPR027302">
    <property type="entry name" value="Gln_synth_N_conserv_site"/>
</dbReference>